<keyword evidence="3" id="KW-1185">Reference proteome</keyword>
<sequence length="349" mass="36075">MAYLSFGRFDSYVNLGIGAKPIDREVSGEWTDLTGERSYTGRQTTSLSLPDWQADPFSTVYAPLPQPVPTQPAQAEFGDTTPIYDGFGYLPSAGGWSDQLTAPRTMADMNGDGRADIVGFGEAGVYVALADSQGGFGQAFLAYNSFGFGDAAGGWADSATYPRTIADVNGDGRADLIGFGSAGVYVALGEAPGSGQELAFGNVFLAIEGFGAADAGGGWFSNDAYPRMIADVNGDGRADIVGFGGTGVFVSLGQADGTFAASQSAYSGFGRSNGTGAWIWQQETPRELADVNGDGRADIVAFGRDGVYVSFGQANGTFATASFALASFGADAAAGGWVNNDTYPRRVGE</sequence>
<dbReference type="Pfam" id="PF13517">
    <property type="entry name" value="FG-GAP_3"/>
    <property type="match status" value="1"/>
</dbReference>
<evidence type="ECO:0000313" key="2">
    <source>
        <dbReference type="EMBL" id="MBY8338056.1"/>
    </source>
</evidence>
<name>A0ABS7PG59_9SPHN</name>
<reference evidence="2 3" key="1">
    <citation type="submission" date="2021-07" db="EMBL/GenBank/DDBJ databases">
        <title>Alteriqipengyuania abyssalis NZ-12B nov, sp.nov isolated from deep sea sponge in pacific ocean.</title>
        <authorList>
            <person name="Tareen S."/>
            <person name="Wink J."/>
        </authorList>
    </citation>
    <scope>NUCLEOTIDE SEQUENCE [LARGE SCALE GENOMIC DNA]</scope>
    <source>
        <strain evidence="2 3">NZ-12B</strain>
    </source>
</reference>
<accession>A0ABS7PG59</accession>
<dbReference type="Gene3D" id="2.130.10.130">
    <property type="entry name" value="Integrin alpha, N-terminal"/>
    <property type="match status" value="1"/>
</dbReference>
<dbReference type="EMBL" id="JAHWXP010000004">
    <property type="protein sequence ID" value="MBY8338056.1"/>
    <property type="molecule type" value="Genomic_DNA"/>
</dbReference>
<protein>
    <submittedName>
        <fullName evidence="2">VCBS repeat-containing protein</fullName>
    </submittedName>
</protein>
<evidence type="ECO:0000313" key="3">
    <source>
        <dbReference type="Proteomes" id="UP000759298"/>
    </source>
</evidence>
<gene>
    <name evidence="2" type="ORF">KYN89_13480</name>
</gene>
<evidence type="ECO:0000256" key="1">
    <source>
        <dbReference type="ARBA" id="ARBA00022729"/>
    </source>
</evidence>
<dbReference type="InterPro" id="IPR013517">
    <property type="entry name" value="FG-GAP"/>
</dbReference>
<dbReference type="Proteomes" id="UP000759298">
    <property type="component" value="Unassembled WGS sequence"/>
</dbReference>
<dbReference type="RefSeq" id="WP_222825581.1">
    <property type="nucleotide sequence ID" value="NZ_JAHWXP010000004.1"/>
</dbReference>
<dbReference type="SUPFAM" id="SSF69318">
    <property type="entry name" value="Integrin alpha N-terminal domain"/>
    <property type="match status" value="1"/>
</dbReference>
<dbReference type="InterPro" id="IPR028994">
    <property type="entry name" value="Integrin_alpha_N"/>
</dbReference>
<keyword evidence="1" id="KW-0732">Signal</keyword>
<comment type="caution">
    <text evidence="2">The sequence shown here is derived from an EMBL/GenBank/DDBJ whole genome shotgun (WGS) entry which is preliminary data.</text>
</comment>
<proteinExistence type="predicted"/>
<organism evidence="2 3">
    <name type="scientific">Alteriqipengyuania abyssalis</name>
    <dbReference type="NCBI Taxonomy" id="2860200"/>
    <lineage>
        <taxon>Bacteria</taxon>
        <taxon>Pseudomonadati</taxon>
        <taxon>Pseudomonadota</taxon>
        <taxon>Alphaproteobacteria</taxon>
        <taxon>Sphingomonadales</taxon>
        <taxon>Erythrobacteraceae</taxon>
        <taxon>Alteriqipengyuania</taxon>
    </lineage>
</organism>